<keyword evidence="3" id="KW-1185">Reference proteome</keyword>
<protein>
    <submittedName>
        <fullName evidence="2">Uncharacterized protein</fullName>
    </submittedName>
</protein>
<feature type="compositionally biased region" description="Basic and acidic residues" evidence="1">
    <location>
        <begin position="93"/>
        <end position="102"/>
    </location>
</feature>
<sequence length="212" mass="23253">MTAPKRSEYVLATSISAAIVLCNIAYGQTAEYEDLTIEEALQICAAFPDASERLACFEALAASARDETLGSSASSDSGSSAAGAEKSPLSLRDSSERGRQDSAESLETEVDNPAITKSKPRFTFTRSTEEEQKRKNRQRFELTVYRAWRNPVGDLRIAFTNGEIWVQTGRGTRYTPEPGETITFKPGLLGGWTLSMNGGRFGIRARRINEPD</sequence>
<accession>A0A239PS00</accession>
<dbReference type="AlphaFoldDB" id="A0A239PS00"/>
<gene>
    <name evidence="2" type="ORF">SAMN06297382_1534</name>
</gene>
<feature type="region of interest" description="Disordered" evidence="1">
    <location>
        <begin position="69"/>
        <end position="136"/>
    </location>
</feature>
<dbReference type="Proteomes" id="UP000198346">
    <property type="component" value="Unassembled WGS sequence"/>
</dbReference>
<evidence type="ECO:0000313" key="2">
    <source>
        <dbReference type="EMBL" id="SNT72487.1"/>
    </source>
</evidence>
<organism evidence="2 3">
    <name type="scientific">Amphiplicatus metriothermophilus</name>
    <dbReference type="NCBI Taxonomy" id="1519374"/>
    <lineage>
        <taxon>Bacteria</taxon>
        <taxon>Pseudomonadati</taxon>
        <taxon>Pseudomonadota</taxon>
        <taxon>Alphaproteobacteria</taxon>
        <taxon>Parvularculales</taxon>
        <taxon>Parvularculaceae</taxon>
        <taxon>Amphiplicatus</taxon>
    </lineage>
</organism>
<dbReference type="EMBL" id="FZQA01000002">
    <property type="protein sequence ID" value="SNT72487.1"/>
    <property type="molecule type" value="Genomic_DNA"/>
</dbReference>
<feature type="compositionally biased region" description="Low complexity" evidence="1">
    <location>
        <begin position="70"/>
        <end position="84"/>
    </location>
</feature>
<evidence type="ECO:0000256" key="1">
    <source>
        <dbReference type="SAM" id="MobiDB-lite"/>
    </source>
</evidence>
<proteinExistence type="predicted"/>
<evidence type="ECO:0000313" key="3">
    <source>
        <dbReference type="Proteomes" id="UP000198346"/>
    </source>
</evidence>
<name>A0A239PS00_9PROT</name>
<reference evidence="2 3" key="1">
    <citation type="submission" date="2017-07" db="EMBL/GenBank/DDBJ databases">
        <authorList>
            <person name="Sun Z.S."/>
            <person name="Albrecht U."/>
            <person name="Echele G."/>
            <person name="Lee C.C."/>
        </authorList>
    </citation>
    <scope>NUCLEOTIDE SEQUENCE [LARGE SCALE GENOMIC DNA]</scope>
    <source>
        <strain evidence="2 3">CGMCC 1.12710</strain>
    </source>
</reference>